<evidence type="ECO:0000259" key="9">
    <source>
        <dbReference type="Pfam" id="PF13622"/>
    </source>
</evidence>
<dbReference type="InterPro" id="IPR003703">
    <property type="entry name" value="Acyl_CoA_thio"/>
</dbReference>
<feature type="domain" description="Acyl-CoA thioesterase-like N-terminal HotDog" evidence="9">
    <location>
        <begin position="76"/>
        <end position="151"/>
    </location>
</feature>
<evidence type="ECO:0000256" key="6">
    <source>
        <dbReference type="ARBA" id="ARBA00071120"/>
    </source>
</evidence>
<protein>
    <recommendedName>
        <fullName evidence="6">Acyl-CoA thioesterase 2</fullName>
    </recommendedName>
    <alternativeName>
        <fullName evidence="7">Thioesterase II</fullName>
    </alternativeName>
</protein>
<dbReference type="FunFam" id="2.40.160.210:FF:000001">
    <property type="entry name" value="Acyl-CoA thioesterase II"/>
    <property type="match status" value="1"/>
</dbReference>
<evidence type="ECO:0000313" key="11">
    <source>
        <dbReference type="Proteomes" id="UP000248039"/>
    </source>
</evidence>
<comment type="subunit">
    <text evidence="2">Homotetramer.</text>
</comment>
<organism evidence="10 11">
    <name type="scientific">Streptomyces tateyamensis</name>
    <dbReference type="NCBI Taxonomy" id="565073"/>
    <lineage>
        <taxon>Bacteria</taxon>
        <taxon>Bacillati</taxon>
        <taxon>Actinomycetota</taxon>
        <taxon>Actinomycetes</taxon>
        <taxon>Kitasatosporales</taxon>
        <taxon>Streptomycetaceae</taxon>
        <taxon>Streptomyces</taxon>
    </lineage>
</organism>
<dbReference type="Gene3D" id="2.40.160.210">
    <property type="entry name" value="Acyl-CoA thioesterase, double hotdog domain"/>
    <property type="match status" value="1"/>
</dbReference>
<evidence type="ECO:0000256" key="5">
    <source>
        <dbReference type="ARBA" id="ARBA00050943"/>
    </source>
</evidence>
<dbReference type="EMBL" id="PYBW01000081">
    <property type="protein sequence ID" value="PYC76753.1"/>
    <property type="molecule type" value="Genomic_DNA"/>
</dbReference>
<evidence type="ECO:0000256" key="2">
    <source>
        <dbReference type="ARBA" id="ARBA00011881"/>
    </source>
</evidence>
<dbReference type="SUPFAM" id="SSF54637">
    <property type="entry name" value="Thioesterase/thiol ester dehydrase-isomerase"/>
    <property type="match status" value="2"/>
</dbReference>
<accession>A0A2V4MYX3</accession>
<dbReference type="InterPro" id="IPR025652">
    <property type="entry name" value="TesB_C"/>
</dbReference>
<keyword evidence="3" id="KW-0378">Hydrolase</keyword>
<dbReference type="GO" id="GO:0047617">
    <property type="term" value="F:fatty acyl-CoA hydrolase activity"/>
    <property type="evidence" value="ECO:0007669"/>
    <property type="project" value="UniProtKB-EC"/>
</dbReference>
<evidence type="ECO:0000256" key="1">
    <source>
        <dbReference type="ARBA" id="ARBA00006538"/>
    </source>
</evidence>
<comment type="catalytic activity">
    <reaction evidence="5">
        <text>a fatty acyl-CoA + H2O = a fatty acid + CoA + H(+)</text>
        <dbReference type="Rhea" id="RHEA:16781"/>
        <dbReference type="ChEBI" id="CHEBI:15377"/>
        <dbReference type="ChEBI" id="CHEBI:15378"/>
        <dbReference type="ChEBI" id="CHEBI:28868"/>
        <dbReference type="ChEBI" id="CHEBI:57287"/>
        <dbReference type="ChEBI" id="CHEBI:77636"/>
        <dbReference type="EC" id="3.1.2.20"/>
    </reaction>
    <physiologicalReaction direction="left-to-right" evidence="5">
        <dbReference type="Rhea" id="RHEA:16782"/>
    </physiologicalReaction>
</comment>
<gene>
    <name evidence="10" type="ORF">C7C46_21435</name>
</gene>
<comment type="caution">
    <text evidence="10">The sequence shown here is derived from an EMBL/GenBank/DDBJ whole genome shotgun (WGS) entry which is preliminary data.</text>
</comment>
<evidence type="ECO:0000259" key="8">
    <source>
        <dbReference type="Pfam" id="PF02551"/>
    </source>
</evidence>
<evidence type="ECO:0000256" key="4">
    <source>
        <dbReference type="ARBA" id="ARBA00023098"/>
    </source>
</evidence>
<evidence type="ECO:0000256" key="7">
    <source>
        <dbReference type="ARBA" id="ARBA00079653"/>
    </source>
</evidence>
<proteinExistence type="inferred from homology"/>
<sequence length="340" mass="37710">MWTWTGRTGCRPEPLSGRRRLLSDRSVTCVTVVRTTLCHYGAVTDAPAADFLDLLHIEELDENLYRGQCHAGAPLRAFGGQVAAQALIAGGRTLEPGRHVHSLHSYFVRAGDPTRPIVYQVEPIRDGRSYATRRVVAVQRGEAIFTLSASFKRAEESAGDRQRTMPEVPGPEELPDPFPAWAAADPEDFRKAAAFRSLDIRFIPPDAPGLPPQSPGVPQQFVWLRTGTPLPDDDPLLQVCALTYLSDLTLASTTALHLQPHRFQRNEPAKIQLASLDHAMWFHRPFRADQWLLFAQRSPSVSDGRGLALGEFYDQQGTLVASAVQETLLRERRPAAPRQA</sequence>
<dbReference type="AlphaFoldDB" id="A0A2V4MYX3"/>
<dbReference type="GO" id="GO:0006637">
    <property type="term" value="P:acyl-CoA metabolic process"/>
    <property type="evidence" value="ECO:0007669"/>
    <property type="project" value="InterPro"/>
</dbReference>
<dbReference type="Pfam" id="PF13622">
    <property type="entry name" value="4HBT_3"/>
    <property type="match status" value="1"/>
</dbReference>
<feature type="domain" description="Acyl-CoA thioesterase 2 C-terminal" evidence="8">
    <location>
        <begin position="218"/>
        <end position="326"/>
    </location>
</feature>
<reference evidence="10 11" key="1">
    <citation type="submission" date="2018-03" db="EMBL/GenBank/DDBJ databases">
        <title>Bioinformatic expansion and discovery of thiopeptide antibiotics.</title>
        <authorList>
            <person name="Schwalen C.J."/>
            <person name="Hudson G.A."/>
            <person name="Mitchell D.A."/>
        </authorList>
    </citation>
    <scope>NUCLEOTIDE SEQUENCE [LARGE SCALE GENOMIC DNA]</scope>
    <source>
        <strain evidence="10 11">ATCC 21389</strain>
    </source>
</reference>
<name>A0A2V4MYX3_9ACTN</name>
<keyword evidence="4" id="KW-0443">Lipid metabolism</keyword>
<dbReference type="Proteomes" id="UP000248039">
    <property type="component" value="Unassembled WGS sequence"/>
</dbReference>
<dbReference type="PANTHER" id="PTHR11066">
    <property type="entry name" value="ACYL-COA THIOESTERASE"/>
    <property type="match status" value="1"/>
</dbReference>
<dbReference type="GO" id="GO:0009062">
    <property type="term" value="P:fatty acid catabolic process"/>
    <property type="evidence" value="ECO:0007669"/>
    <property type="project" value="TreeGrafter"/>
</dbReference>
<dbReference type="CDD" id="cd03444">
    <property type="entry name" value="Thioesterase_II_repeat1"/>
    <property type="match status" value="1"/>
</dbReference>
<dbReference type="InterPro" id="IPR029069">
    <property type="entry name" value="HotDog_dom_sf"/>
</dbReference>
<dbReference type="OrthoDB" id="9781019at2"/>
<dbReference type="InterPro" id="IPR049449">
    <property type="entry name" value="TesB_ACOT8-like_N"/>
</dbReference>
<comment type="similarity">
    <text evidence="1">Belongs to the C/M/P thioester hydrolase family.</text>
</comment>
<evidence type="ECO:0000256" key="3">
    <source>
        <dbReference type="ARBA" id="ARBA00022801"/>
    </source>
</evidence>
<evidence type="ECO:0000313" key="10">
    <source>
        <dbReference type="EMBL" id="PYC76753.1"/>
    </source>
</evidence>
<dbReference type="Pfam" id="PF02551">
    <property type="entry name" value="Acyl_CoA_thio"/>
    <property type="match status" value="1"/>
</dbReference>
<dbReference type="InterPro" id="IPR042171">
    <property type="entry name" value="Acyl-CoA_hotdog"/>
</dbReference>
<dbReference type="PANTHER" id="PTHR11066:SF34">
    <property type="entry name" value="ACYL-COENZYME A THIOESTERASE 8"/>
    <property type="match status" value="1"/>
</dbReference>
<dbReference type="CDD" id="cd03445">
    <property type="entry name" value="Thioesterase_II_repeat2"/>
    <property type="match status" value="1"/>
</dbReference>
<keyword evidence="11" id="KW-1185">Reference proteome</keyword>